<dbReference type="GO" id="GO:0005634">
    <property type="term" value="C:nucleus"/>
    <property type="evidence" value="ECO:0007669"/>
    <property type="project" value="UniProtKB-SubCell"/>
</dbReference>
<comment type="caution">
    <text evidence="4">The sequence shown here is derived from an EMBL/GenBank/DDBJ whole genome shotgun (WGS) entry which is preliminary data.</text>
</comment>
<dbReference type="Proteomes" id="UP001175271">
    <property type="component" value="Unassembled WGS sequence"/>
</dbReference>
<dbReference type="Pfam" id="PF15963">
    <property type="entry name" value="Myb_DNA-bind_7"/>
    <property type="match status" value="1"/>
</dbReference>
<dbReference type="EMBL" id="JAUCMV010000001">
    <property type="protein sequence ID" value="KAK0423954.1"/>
    <property type="molecule type" value="Genomic_DNA"/>
</dbReference>
<dbReference type="PANTHER" id="PTHR22929">
    <property type="entry name" value="RNA POLYMERASE III TRANSCRIPTION INITIATION FACTOR B"/>
    <property type="match status" value="1"/>
</dbReference>
<feature type="compositionally biased region" description="Basic and acidic residues" evidence="2">
    <location>
        <begin position="362"/>
        <end position="371"/>
    </location>
</feature>
<evidence type="ECO:0000313" key="4">
    <source>
        <dbReference type="EMBL" id="KAK0423954.1"/>
    </source>
</evidence>
<evidence type="ECO:0000256" key="2">
    <source>
        <dbReference type="SAM" id="MobiDB-lite"/>
    </source>
</evidence>
<dbReference type="InterPro" id="IPR039467">
    <property type="entry name" value="TFIIIB_B''_Myb"/>
</dbReference>
<evidence type="ECO:0000313" key="5">
    <source>
        <dbReference type="Proteomes" id="UP001175271"/>
    </source>
</evidence>
<feature type="region of interest" description="Disordered" evidence="2">
    <location>
        <begin position="1"/>
        <end position="24"/>
    </location>
</feature>
<evidence type="ECO:0000256" key="1">
    <source>
        <dbReference type="ARBA" id="ARBA00004123"/>
    </source>
</evidence>
<feature type="region of interest" description="Disordered" evidence="2">
    <location>
        <begin position="36"/>
        <end position="86"/>
    </location>
</feature>
<dbReference type="InterPro" id="IPR009057">
    <property type="entry name" value="Homeodomain-like_sf"/>
</dbReference>
<accession>A0AA39IIY3</accession>
<dbReference type="SUPFAM" id="SSF46689">
    <property type="entry name" value="Homeodomain-like"/>
    <property type="match status" value="1"/>
</dbReference>
<feature type="region of interest" description="Disordered" evidence="2">
    <location>
        <begin position="362"/>
        <end position="427"/>
    </location>
</feature>
<feature type="domain" description="Myb-like" evidence="3">
    <location>
        <begin position="284"/>
        <end position="332"/>
    </location>
</feature>
<dbReference type="GO" id="GO:0001156">
    <property type="term" value="F:TFIIIC-class transcription factor complex binding"/>
    <property type="evidence" value="ECO:0007669"/>
    <property type="project" value="TreeGrafter"/>
</dbReference>
<feature type="compositionally biased region" description="Basic and acidic residues" evidence="2">
    <location>
        <begin position="196"/>
        <end position="213"/>
    </location>
</feature>
<organism evidence="4 5">
    <name type="scientific">Steinernema hermaphroditum</name>
    <dbReference type="NCBI Taxonomy" id="289476"/>
    <lineage>
        <taxon>Eukaryota</taxon>
        <taxon>Metazoa</taxon>
        <taxon>Ecdysozoa</taxon>
        <taxon>Nematoda</taxon>
        <taxon>Chromadorea</taxon>
        <taxon>Rhabditida</taxon>
        <taxon>Tylenchina</taxon>
        <taxon>Panagrolaimomorpha</taxon>
        <taxon>Strongyloidoidea</taxon>
        <taxon>Steinernematidae</taxon>
        <taxon>Steinernema</taxon>
    </lineage>
</organism>
<dbReference type="AlphaFoldDB" id="A0AA39IIY3"/>
<gene>
    <name evidence="4" type="ORF">QR680_008427</name>
</gene>
<dbReference type="SMART" id="SM00717">
    <property type="entry name" value="SANT"/>
    <property type="match status" value="1"/>
</dbReference>
<sequence length="441" mass="49528">MSGRRMKVKIQPNIGPLGKKKPKPKEVAEVAHLDVQPEAAGHRSPLKSPIVSPKRTCSVSEPDVQPGTAGLRSPVKSPVTSPKLIATEPDVQLETIGRRSPLKYPIMSPARTSTANELDVRPETAGHRSPLKSPLMSPRRTRTVSENVQDLELSPKFARKVFTGTEELNTTTMTLSDLVSWNPRNEKKLHWLQPKDANKDIKSESSIKSEAMSREMSATPGPQPHQIAAPQLKINADGTIAIDETSLVVRENPEDQANSWEVVDEDRVVKKISSTSFRKRVWRKGTPWTEQETEMFYELIQSVGTDFGLMHQFFPTRARSELKAKYNFEKRRNADRLDMVLSNPSYFDESLETRAQALADNVEKERQSKLDAKRKRSRKVKFEDEDERSGSDIEEATAVPTSKKRVITESDEETDPPTTNNGAIHPKVTNSVLSQYCYTSC</sequence>
<keyword evidence="5" id="KW-1185">Reference proteome</keyword>
<name>A0AA39IIY3_9BILA</name>
<comment type="subcellular location">
    <subcellularLocation>
        <location evidence="1">Nucleus</location>
    </subcellularLocation>
</comment>
<feature type="region of interest" description="Disordered" evidence="2">
    <location>
        <begin position="193"/>
        <end position="226"/>
    </location>
</feature>
<dbReference type="GO" id="GO:0000126">
    <property type="term" value="C:transcription factor TFIIIB complex"/>
    <property type="evidence" value="ECO:0007669"/>
    <property type="project" value="TreeGrafter"/>
</dbReference>
<proteinExistence type="predicted"/>
<dbReference type="Gene3D" id="1.10.10.60">
    <property type="entry name" value="Homeodomain-like"/>
    <property type="match status" value="1"/>
</dbReference>
<dbReference type="PANTHER" id="PTHR22929:SF0">
    <property type="entry name" value="TRANSCRIPTION FACTOR TFIIIB COMPONENT B'' HOMOLOG"/>
    <property type="match status" value="1"/>
</dbReference>
<feature type="compositionally biased region" description="Acidic residues" evidence="2">
    <location>
        <begin position="383"/>
        <end position="395"/>
    </location>
</feature>
<feature type="region of interest" description="Disordered" evidence="2">
    <location>
        <begin position="102"/>
        <end position="147"/>
    </location>
</feature>
<dbReference type="InterPro" id="IPR001005">
    <property type="entry name" value="SANT/Myb"/>
</dbReference>
<dbReference type="CDD" id="cd00167">
    <property type="entry name" value="SANT"/>
    <property type="match status" value="1"/>
</dbReference>
<evidence type="ECO:0000259" key="3">
    <source>
        <dbReference type="SMART" id="SM00717"/>
    </source>
</evidence>
<reference evidence="4" key="1">
    <citation type="submission" date="2023-06" db="EMBL/GenBank/DDBJ databases">
        <title>Genomic analysis of the entomopathogenic nematode Steinernema hermaphroditum.</title>
        <authorList>
            <person name="Schwarz E.M."/>
            <person name="Heppert J.K."/>
            <person name="Baniya A."/>
            <person name="Schwartz H.T."/>
            <person name="Tan C.-H."/>
            <person name="Antoshechkin I."/>
            <person name="Sternberg P.W."/>
            <person name="Goodrich-Blair H."/>
            <person name="Dillman A.R."/>
        </authorList>
    </citation>
    <scope>NUCLEOTIDE SEQUENCE</scope>
    <source>
        <strain evidence="4">PS9179</strain>
        <tissue evidence="4">Whole animal</tissue>
    </source>
</reference>
<dbReference type="GO" id="GO:0070898">
    <property type="term" value="P:RNA polymerase III preinitiation complex assembly"/>
    <property type="evidence" value="ECO:0007669"/>
    <property type="project" value="TreeGrafter"/>
</dbReference>
<protein>
    <recommendedName>
        <fullName evidence="3">Myb-like domain-containing protein</fullName>
    </recommendedName>
</protein>